<dbReference type="PROSITE" id="PS00397">
    <property type="entry name" value="RECOMBINASES_1"/>
    <property type="match status" value="1"/>
</dbReference>
<evidence type="ECO:0000256" key="6">
    <source>
        <dbReference type="PROSITE-ProRule" id="PRU10137"/>
    </source>
</evidence>
<keyword evidence="4" id="KW-0233">DNA recombination</keyword>
<comment type="similarity">
    <text evidence="1">Belongs to the site-specific recombinase resolvase family.</text>
</comment>
<evidence type="ECO:0000256" key="2">
    <source>
        <dbReference type="ARBA" id="ARBA00022908"/>
    </source>
</evidence>
<dbReference type="InterPro" id="IPR009057">
    <property type="entry name" value="Homeodomain-like_sf"/>
</dbReference>
<evidence type="ECO:0000256" key="4">
    <source>
        <dbReference type="ARBA" id="ARBA00023172"/>
    </source>
</evidence>
<dbReference type="Proteomes" id="UP000582646">
    <property type="component" value="Unassembled WGS sequence"/>
</dbReference>
<dbReference type="Gene3D" id="1.10.10.60">
    <property type="entry name" value="Homeodomain-like"/>
    <property type="match status" value="1"/>
</dbReference>
<dbReference type="CDD" id="cd03768">
    <property type="entry name" value="SR_ResInv"/>
    <property type="match status" value="1"/>
</dbReference>
<organism evidence="8 9">
    <name type="scientific">Tsukamurella spumae</name>
    <dbReference type="NCBI Taxonomy" id="44753"/>
    <lineage>
        <taxon>Bacteria</taxon>
        <taxon>Bacillati</taxon>
        <taxon>Actinomycetota</taxon>
        <taxon>Actinomycetes</taxon>
        <taxon>Mycobacteriales</taxon>
        <taxon>Tsukamurellaceae</taxon>
        <taxon>Tsukamurella</taxon>
    </lineage>
</organism>
<evidence type="ECO:0000256" key="5">
    <source>
        <dbReference type="PIRSR" id="PIRSR606118-50"/>
    </source>
</evidence>
<dbReference type="EMBL" id="JAAXOQ010000021">
    <property type="protein sequence ID" value="NKY19731.1"/>
    <property type="molecule type" value="Genomic_DNA"/>
</dbReference>
<dbReference type="PANTHER" id="PTHR30461:SF2">
    <property type="entry name" value="SERINE RECOMBINASE PINE-RELATED"/>
    <property type="match status" value="1"/>
</dbReference>
<dbReference type="PANTHER" id="PTHR30461">
    <property type="entry name" value="DNA-INVERTASE FROM LAMBDOID PROPHAGE"/>
    <property type="match status" value="1"/>
</dbReference>
<name>A0A846X3Q5_9ACTN</name>
<dbReference type="SMART" id="SM00857">
    <property type="entry name" value="Resolvase"/>
    <property type="match status" value="1"/>
</dbReference>
<protein>
    <submittedName>
        <fullName evidence="8">Recombinase family protein</fullName>
    </submittedName>
</protein>
<dbReference type="InterPro" id="IPR006119">
    <property type="entry name" value="Resolv_N"/>
</dbReference>
<dbReference type="AlphaFoldDB" id="A0A846X3Q5"/>
<dbReference type="GO" id="GO:0003677">
    <property type="term" value="F:DNA binding"/>
    <property type="evidence" value="ECO:0007669"/>
    <property type="project" value="UniProtKB-KW"/>
</dbReference>
<dbReference type="InterPro" id="IPR050639">
    <property type="entry name" value="SSR_resolvase"/>
</dbReference>
<dbReference type="CDD" id="cd00569">
    <property type="entry name" value="HTH_Hin_like"/>
    <property type="match status" value="1"/>
</dbReference>
<dbReference type="GO" id="GO:0015074">
    <property type="term" value="P:DNA integration"/>
    <property type="evidence" value="ECO:0007669"/>
    <property type="project" value="UniProtKB-KW"/>
</dbReference>
<evidence type="ECO:0000313" key="8">
    <source>
        <dbReference type="EMBL" id="NKY19731.1"/>
    </source>
</evidence>
<evidence type="ECO:0000256" key="1">
    <source>
        <dbReference type="ARBA" id="ARBA00009913"/>
    </source>
</evidence>
<accession>A0A846X3Q5</accession>
<keyword evidence="9" id="KW-1185">Reference proteome</keyword>
<comment type="caution">
    <text evidence="8">The sequence shown here is derived from an EMBL/GenBank/DDBJ whole genome shotgun (WGS) entry which is preliminary data.</text>
</comment>
<dbReference type="SUPFAM" id="SSF46689">
    <property type="entry name" value="Homeodomain-like"/>
    <property type="match status" value="1"/>
</dbReference>
<reference evidence="8 9" key="1">
    <citation type="submission" date="2020-04" db="EMBL/GenBank/DDBJ databases">
        <title>MicrobeNet Type strains.</title>
        <authorList>
            <person name="Nicholson A.C."/>
        </authorList>
    </citation>
    <scope>NUCLEOTIDE SEQUENCE [LARGE SCALE GENOMIC DNA]</scope>
    <source>
        <strain evidence="8 9">DSM 44113</strain>
    </source>
</reference>
<dbReference type="InterPro" id="IPR006118">
    <property type="entry name" value="Recombinase_CS"/>
</dbReference>
<proteinExistence type="inferred from homology"/>
<dbReference type="PROSITE" id="PS51736">
    <property type="entry name" value="RECOMBINASES_3"/>
    <property type="match status" value="1"/>
</dbReference>
<feature type="active site" description="O-(5'-phospho-DNA)-serine intermediate" evidence="5 6">
    <location>
        <position position="21"/>
    </location>
</feature>
<dbReference type="SUPFAM" id="SSF53041">
    <property type="entry name" value="Resolvase-like"/>
    <property type="match status" value="1"/>
</dbReference>
<evidence type="ECO:0000259" key="7">
    <source>
        <dbReference type="PROSITE" id="PS51736"/>
    </source>
</evidence>
<evidence type="ECO:0000313" key="9">
    <source>
        <dbReference type="Proteomes" id="UP000582646"/>
    </source>
</evidence>
<dbReference type="Pfam" id="PF00239">
    <property type="entry name" value="Resolvase"/>
    <property type="match status" value="1"/>
</dbReference>
<keyword evidence="2" id="KW-0229">DNA integration</keyword>
<gene>
    <name evidence="8" type="ORF">HF999_15310</name>
</gene>
<evidence type="ECO:0000256" key="3">
    <source>
        <dbReference type="ARBA" id="ARBA00023125"/>
    </source>
</evidence>
<dbReference type="Gene3D" id="3.40.50.1390">
    <property type="entry name" value="Resolvase, N-terminal catalytic domain"/>
    <property type="match status" value="1"/>
</dbReference>
<keyword evidence="3" id="KW-0238">DNA-binding</keyword>
<dbReference type="InterPro" id="IPR036162">
    <property type="entry name" value="Resolvase-like_N_sf"/>
</dbReference>
<dbReference type="GO" id="GO:0000150">
    <property type="term" value="F:DNA strand exchange activity"/>
    <property type="evidence" value="ECO:0007669"/>
    <property type="project" value="InterPro"/>
</dbReference>
<feature type="domain" description="Resolvase/invertase-type recombinase catalytic" evidence="7">
    <location>
        <begin position="13"/>
        <end position="147"/>
    </location>
</feature>
<sequence>MVTVEGARAVEGRVLGYARVSTVEQDEGLQLDALDRAGCSAVWTDHGVSGSTTSRPRLDALLAELSGGDTLVVYSLSRLGRNLSHLVVLTAELAERDIALVSITEQIDTSSASGRMVMHIFLVLAEFERALLSERTRAGLAAARARGARPGRRPSLSVEQVRHARLLVAGGESVGHVAGSMGVHRATLYRALGAATAE</sequence>